<feature type="domain" description="Calcineurin-like phosphoesterase" evidence="1">
    <location>
        <begin position="20"/>
        <end position="213"/>
    </location>
</feature>
<dbReference type="PANTHER" id="PTHR42850:SF4">
    <property type="entry name" value="ZINC-DEPENDENT ENDOPOLYPHOSPHATASE"/>
    <property type="match status" value="1"/>
</dbReference>
<dbReference type="InterPro" id="IPR029052">
    <property type="entry name" value="Metallo-depent_PP-like"/>
</dbReference>
<protein>
    <submittedName>
        <fullName evidence="2">Metallophosphoesterase family protein</fullName>
        <ecNumber evidence="2">3.1.-.-</ecNumber>
    </submittedName>
</protein>
<accession>A0ABV2D0E6</accession>
<evidence type="ECO:0000313" key="2">
    <source>
        <dbReference type="EMBL" id="MET1755175.1"/>
    </source>
</evidence>
<organism evidence="2 3">
    <name type="scientific">Novosphingobium kalidii</name>
    <dbReference type="NCBI Taxonomy" id="3230299"/>
    <lineage>
        <taxon>Bacteria</taxon>
        <taxon>Pseudomonadati</taxon>
        <taxon>Pseudomonadota</taxon>
        <taxon>Alphaproteobacteria</taxon>
        <taxon>Sphingomonadales</taxon>
        <taxon>Sphingomonadaceae</taxon>
        <taxon>Novosphingobium</taxon>
    </lineage>
</organism>
<dbReference type="Proteomes" id="UP001548713">
    <property type="component" value="Unassembled WGS sequence"/>
</dbReference>
<reference evidence="2 3" key="1">
    <citation type="submission" date="2024-07" db="EMBL/GenBank/DDBJ databases">
        <title>Novosphingobium kalidii RD2P27.</title>
        <authorList>
            <person name="Sun J.-Q."/>
        </authorList>
    </citation>
    <scope>NUCLEOTIDE SEQUENCE [LARGE SCALE GENOMIC DNA]</scope>
    <source>
        <strain evidence="2 3">RD2P27</strain>
    </source>
</reference>
<keyword evidence="3" id="KW-1185">Reference proteome</keyword>
<dbReference type="EMBL" id="JBEWLY010000013">
    <property type="protein sequence ID" value="MET1755175.1"/>
    <property type="molecule type" value="Genomic_DNA"/>
</dbReference>
<dbReference type="EC" id="3.1.-.-" evidence="2"/>
<name>A0ABV2D0E6_9SPHN</name>
<dbReference type="RefSeq" id="WP_353983652.1">
    <property type="nucleotide sequence ID" value="NZ_JBEWLY010000013.1"/>
</dbReference>
<comment type="caution">
    <text evidence="2">The sequence shown here is derived from an EMBL/GenBank/DDBJ whole genome shotgun (WGS) entry which is preliminary data.</text>
</comment>
<keyword evidence="2" id="KW-0378">Hydrolase</keyword>
<gene>
    <name evidence="2" type="ORF">ABVV53_06870</name>
</gene>
<dbReference type="SUPFAM" id="SSF56300">
    <property type="entry name" value="Metallo-dependent phosphatases"/>
    <property type="match status" value="1"/>
</dbReference>
<dbReference type="InterPro" id="IPR050126">
    <property type="entry name" value="Ap4A_hydrolase"/>
</dbReference>
<dbReference type="InterPro" id="IPR004843">
    <property type="entry name" value="Calcineurin-like_PHP"/>
</dbReference>
<evidence type="ECO:0000259" key="1">
    <source>
        <dbReference type="Pfam" id="PF00149"/>
    </source>
</evidence>
<dbReference type="GO" id="GO:0016787">
    <property type="term" value="F:hydrolase activity"/>
    <property type="evidence" value="ECO:0007669"/>
    <property type="project" value="UniProtKB-KW"/>
</dbReference>
<dbReference type="PANTHER" id="PTHR42850">
    <property type="entry name" value="METALLOPHOSPHOESTERASE"/>
    <property type="match status" value="1"/>
</dbReference>
<dbReference type="Pfam" id="PF00149">
    <property type="entry name" value="Metallophos"/>
    <property type="match status" value="1"/>
</dbReference>
<proteinExistence type="predicted"/>
<evidence type="ECO:0000313" key="3">
    <source>
        <dbReference type="Proteomes" id="UP001548713"/>
    </source>
</evidence>
<dbReference type="CDD" id="cd00144">
    <property type="entry name" value="MPP_PPP_family"/>
    <property type="match status" value="1"/>
</dbReference>
<dbReference type="Gene3D" id="3.60.21.10">
    <property type="match status" value="1"/>
</dbReference>
<sequence length="259" mass="28970">MVFNFGRGRATAHATAPGERIYAVGDIHGCYGQLQDLLGRIETHVQALPSARATHIILLGDLIDRGPDSAKVIGSLYRLQQETKKVIVLMGNHEELMLRALDGEPGMMRAWMRIGGDATLRSFGIEPPDRNEDPREAIEKIRRVIPSEWISWIRALPLTARSGDYLFCHAGVRPGVALKRQKRADLLWIRDEFLHDDVTRHEAVVVHGHSISTDVEMRPYRIGIDTGAYRTGVLTALYLEGEQREIITSEFGQGEDQAA</sequence>